<feature type="region of interest" description="Disordered" evidence="1">
    <location>
        <begin position="529"/>
        <end position="591"/>
    </location>
</feature>
<gene>
    <name evidence="3" type="ORF">C2845_PM09G20470</name>
</gene>
<dbReference type="PANTHER" id="PTHR45968">
    <property type="entry name" value="OSJNBA0019K04.7 PROTEIN"/>
    <property type="match status" value="1"/>
</dbReference>
<evidence type="ECO:0000313" key="4">
    <source>
        <dbReference type="Proteomes" id="UP000275267"/>
    </source>
</evidence>
<evidence type="ECO:0000256" key="1">
    <source>
        <dbReference type="SAM" id="MobiDB-lite"/>
    </source>
</evidence>
<dbReference type="Gene3D" id="3.50.50.60">
    <property type="entry name" value="FAD/NAD(P)-binding domain"/>
    <property type="match status" value="1"/>
</dbReference>
<dbReference type="GO" id="GO:0016614">
    <property type="term" value="F:oxidoreductase activity, acting on CH-OH group of donors"/>
    <property type="evidence" value="ECO:0007669"/>
    <property type="project" value="InterPro"/>
</dbReference>
<dbReference type="PROSITE" id="PS00624">
    <property type="entry name" value="GMC_OXRED_2"/>
    <property type="match status" value="1"/>
</dbReference>
<feature type="domain" description="Glucose-methanol-choline oxidoreductase N-terminal" evidence="2">
    <location>
        <begin position="339"/>
        <end position="353"/>
    </location>
</feature>
<feature type="compositionally biased region" description="Basic and acidic residues" evidence="1">
    <location>
        <begin position="617"/>
        <end position="640"/>
    </location>
</feature>
<protein>
    <submittedName>
        <fullName evidence="3">(R)-mandelonitrile lyase-like</fullName>
    </submittedName>
</protein>
<comment type="caution">
    <text evidence="3">The sequence shown here is derived from an EMBL/GenBank/DDBJ whole genome shotgun (WGS) entry which is preliminary data.</text>
</comment>
<evidence type="ECO:0000313" key="3">
    <source>
        <dbReference type="EMBL" id="RLN11330.1"/>
    </source>
</evidence>
<proteinExistence type="predicted"/>
<keyword evidence="4" id="KW-1185">Reference proteome</keyword>
<organism evidence="3 4">
    <name type="scientific">Panicum miliaceum</name>
    <name type="common">Proso millet</name>
    <name type="synonym">Broomcorn millet</name>
    <dbReference type="NCBI Taxonomy" id="4540"/>
    <lineage>
        <taxon>Eukaryota</taxon>
        <taxon>Viridiplantae</taxon>
        <taxon>Streptophyta</taxon>
        <taxon>Embryophyta</taxon>
        <taxon>Tracheophyta</taxon>
        <taxon>Spermatophyta</taxon>
        <taxon>Magnoliopsida</taxon>
        <taxon>Liliopsida</taxon>
        <taxon>Poales</taxon>
        <taxon>Poaceae</taxon>
        <taxon>PACMAD clade</taxon>
        <taxon>Panicoideae</taxon>
        <taxon>Panicodae</taxon>
        <taxon>Paniceae</taxon>
        <taxon>Panicinae</taxon>
        <taxon>Panicum</taxon>
        <taxon>Panicum sect. Panicum</taxon>
    </lineage>
</organism>
<dbReference type="GO" id="GO:0050660">
    <property type="term" value="F:flavin adenine dinucleotide binding"/>
    <property type="evidence" value="ECO:0007669"/>
    <property type="project" value="InterPro"/>
</dbReference>
<dbReference type="STRING" id="4540.A0A3L6RX62"/>
<dbReference type="OrthoDB" id="269227at2759"/>
<sequence>MPPSFHLALAARAPLAFPSTPQTPLRLLRSGANRTHLLLGILLVPSLAAAQPRAFGGTVAPPFRRRAAGVRAVPGRRGGDAGGGAVRLHRGGRRHCGVPARRDAGGGAGGGHVLLLERGGAPSEFPALATAGGFVRTLAMADPAPESDAPAQGFTSEDGVPNVRARVLGGGTAINAGFYSRAHPEWFRGHAEDAEVTNWDMRLVNASYEWVERQMTFQPTVRGFQAAVRAALLEANVTPWNGFTVDHIAGTKVGATTFDASGRRHSAADLLAFARPSRLRVAIRATVTRIITNPIDPAARHGRSPQPTIAAIGVVYQDRLLDQHQAFLRPGGEVILSAGALGSPQLLLLSGIGPASDLSYLGIPVSADIPDVGKHMFDNPRNGISIIPSVPIDHSLIQVVGIPSANGAASYLEAASYIVPLAPALRSAGPFIGSSSPLYVTVATIMEKVPGPLSEGSLWLSSTNPLESPPLRFNYLSRPEDLARCVLGVRRVAEVLEGRALDGFRSPAAARGRFVCCELPHTRRRRIDDSRRAWPPARASRRLRAGSWRGPSASPRQAAPPVHHTTHRPTGHGACSAARSSIGSSPAPYPQHAGCHAYLRRASRRRRLGRFSPPRAARRDAISLRRGKDTAALQRGRDVPGETATSRRGATRRTHGVRTAWRMGAAPGAAAGRMSREGHGTHSLDVSR</sequence>
<dbReference type="PANTHER" id="PTHR45968:SF2">
    <property type="entry name" value="(R)-MANDELONITRILE LYASE-LIKE"/>
    <property type="match status" value="1"/>
</dbReference>
<dbReference type="SUPFAM" id="SSF54373">
    <property type="entry name" value="FAD-linked reductases, C-terminal domain"/>
    <property type="match status" value="1"/>
</dbReference>
<reference evidence="4" key="1">
    <citation type="journal article" date="2019" name="Nat. Commun.">
        <title>The genome of broomcorn millet.</title>
        <authorList>
            <person name="Zou C."/>
            <person name="Miki D."/>
            <person name="Li D."/>
            <person name="Tang Q."/>
            <person name="Xiao L."/>
            <person name="Rajput S."/>
            <person name="Deng P."/>
            <person name="Jia W."/>
            <person name="Huang R."/>
            <person name="Zhang M."/>
            <person name="Sun Y."/>
            <person name="Hu J."/>
            <person name="Fu X."/>
            <person name="Schnable P.S."/>
            <person name="Li F."/>
            <person name="Zhang H."/>
            <person name="Feng B."/>
            <person name="Zhu X."/>
            <person name="Liu R."/>
            <person name="Schnable J.C."/>
            <person name="Zhu J.-K."/>
            <person name="Zhang H."/>
        </authorList>
    </citation>
    <scope>NUCLEOTIDE SEQUENCE [LARGE SCALE GENOMIC DNA]</scope>
</reference>
<dbReference type="Pfam" id="PF00732">
    <property type="entry name" value="GMC_oxred_N"/>
    <property type="match status" value="1"/>
</dbReference>
<dbReference type="InterPro" id="IPR051871">
    <property type="entry name" value="GMC_Oxidoreductase-Related"/>
</dbReference>
<accession>A0A3L6RX62</accession>
<dbReference type="EMBL" id="PQIB02000006">
    <property type="protein sequence ID" value="RLN11330.1"/>
    <property type="molecule type" value="Genomic_DNA"/>
</dbReference>
<dbReference type="AlphaFoldDB" id="A0A3L6RX62"/>
<dbReference type="Proteomes" id="UP000275267">
    <property type="component" value="Unassembled WGS sequence"/>
</dbReference>
<dbReference type="InterPro" id="IPR000172">
    <property type="entry name" value="GMC_OxRdtase_N"/>
</dbReference>
<feature type="compositionally biased region" description="Basic and acidic residues" evidence="1">
    <location>
        <begin position="674"/>
        <end position="688"/>
    </location>
</feature>
<feature type="region of interest" description="Disordered" evidence="1">
    <location>
        <begin position="606"/>
        <end position="688"/>
    </location>
</feature>
<dbReference type="InterPro" id="IPR036188">
    <property type="entry name" value="FAD/NAD-bd_sf"/>
</dbReference>
<evidence type="ECO:0000259" key="2">
    <source>
        <dbReference type="PROSITE" id="PS00624"/>
    </source>
</evidence>
<dbReference type="Gene3D" id="3.30.410.40">
    <property type="match status" value="1"/>
</dbReference>
<dbReference type="GO" id="GO:0016829">
    <property type="term" value="F:lyase activity"/>
    <property type="evidence" value="ECO:0007669"/>
    <property type="project" value="UniProtKB-KW"/>
</dbReference>
<name>A0A3L6RX62_PANMI</name>
<dbReference type="SUPFAM" id="SSF51905">
    <property type="entry name" value="FAD/NAD(P)-binding domain"/>
    <property type="match status" value="1"/>
</dbReference>